<feature type="compositionally biased region" description="Polar residues" evidence="9">
    <location>
        <begin position="160"/>
        <end position="173"/>
    </location>
</feature>
<organism evidence="11 12">
    <name type="scientific">Cylindrobasidium torrendii FP15055 ss-10</name>
    <dbReference type="NCBI Taxonomy" id="1314674"/>
    <lineage>
        <taxon>Eukaryota</taxon>
        <taxon>Fungi</taxon>
        <taxon>Dikarya</taxon>
        <taxon>Basidiomycota</taxon>
        <taxon>Agaricomycotina</taxon>
        <taxon>Agaricomycetes</taxon>
        <taxon>Agaricomycetidae</taxon>
        <taxon>Agaricales</taxon>
        <taxon>Marasmiineae</taxon>
        <taxon>Physalacriaceae</taxon>
        <taxon>Cylindrobasidium</taxon>
    </lineage>
</organism>
<evidence type="ECO:0000256" key="8">
    <source>
        <dbReference type="PROSITE-ProRule" id="PRU00042"/>
    </source>
</evidence>
<evidence type="ECO:0000256" key="7">
    <source>
        <dbReference type="ARBA" id="ARBA00023242"/>
    </source>
</evidence>
<dbReference type="EMBL" id="KN880882">
    <property type="protein sequence ID" value="KIY61735.1"/>
    <property type="molecule type" value="Genomic_DNA"/>
</dbReference>
<feature type="region of interest" description="Disordered" evidence="9">
    <location>
        <begin position="149"/>
        <end position="173"/>
    </location>
</feature>
<feature type="region of interest" description="Disordered" evidence="9">
    <location>
        <begin position="223"/>
        <end position="281"/>
    </location>
</feature>
<sequence>MNKQNDTHPYRCPWWRCTSTFTTASNRTRHLRVHQEGKKYLCPWEGCLLRTAHQGVLKQHILRHDGPRPHACAQLGCGGAFATLKELKWHRGHSHPKTEFNYHDRPTPSELQKFEKEKSSRVKSVSASTYTAKAAAALPETLSAPAKLVPTPTPKELAPSSETVPTAPEPSSTARLHCSQIQCLYTTRRLTHLAKHMNRHTVDFPFLCLEKHCRAAFETKREAREHGEMVHGANAASAVEEETKTKKERKRKCEEDDNTPTSASSSKRPKVETSLITPESDIPRKCKEKKCEKKGGNSIPSTCQSAKMFLSEPGKVSSHTSGTSSSQALSTNGNASSSSATKPPASTKGKEQADLPGKKKRKHKHKLDNVDVAVAAKVMSKAKKHKKLVDAQM</sequence>
<dbReference type="PANTHER" id="PTHR46179">
    <property type="entry name" value="ZINC FINGER PROTEIN"/>
    <property type="match status" value="1"/>
</dbReference>
<dbReference type="InterPro" id="IPR051061">
    <property type="entry name" value="Zinc_finger_trans_reg"/>
</dbReference>
<dbReference type="InterPro" id="IPR013087">
    <property type="entry name" value="Znf_C2H2_type"/>
</dbReference>
<keyword evidence="2" id="KW-0479">Metal-binding</keyword>
<evidence type="ECO:0000256" key="2">
    <source>
        <dbReference type="ARBA" id="ARBA00022723"/>
    </source>
</evidence>
<dbReference type="Gene3D" id="3.30.160.60">
    <property type="entry name" value="Classic Zinc Finger"/>
    <property type="match status" value="2"/>
</dbReference>
<dbReference type="PROSITE" id="PS00028">
    <property type="entry name" value="ZINC_FINGER_C2H2_1"/>
    <property type="match status" value="3"/>
</dbReference>
<feature type="domain" description="C2H2-type" evidence="10">
    <location>
        <begin position="176"/>
        <end position="205"/>
    </location>
</feature>
<dbReference type="GO" id="GO:0006357">
    <property type="term" value="P:regulation of transcription by RNA polymerase II"/>
    <property type="evidence" value="ECO:0007669"/>
    <property type="project" value="TreeGrafter"/>
</dbReference>
<keyword evidence="7" id="KW-0539">Nucleus</keyword>
<evidence type="ECO:0000256" key="9">
    <source>
        <dbReference type="SAM" id="MobiDB-lite"/>
    </source>
</evidence>
<keyword evidence="5" id="KW-0805">Transcription regulation</keyword>
<evidence type="ECO:0000256" key="1">
    <source>
        <dbReference type="ARBA" id="ARBA00004123"/>
    </source>
</evidence>
<evidence type="ECO:0000256" key="3">
    <source>
        <dbReference type="ARBA" id="ARBA00022771"/>
    </source>
</evidence>
<feature type="compositionally biased region" description="Basic and acidic residues" evidence="9">
    <location>
        <begin position="348"/>
        <end position="357"/>
    </location>
</feature>
<accession>A0A0D7AUS3</accession>
<dbReference type="PROSITE" id="PS50157">
    <property type="entry name" value="ZINC_FINGER_C2H2_2"/>
    <property type="match status" value="3"/>
</dbReference>
<dbReference type="STRING" id="1314674.A0A0D7AUS3"/>
<dbReference type="AlphaFoldDB" id="A0A0D7AUS3"/>
<feature type="domain" description="C2H2-type" evidence="10">
    <location>
        <begin position="10"/>
        <end position="39"/>
    </location>
</feature>
<dbReference type="GO" id="GO:0008270">
    <property type="term" value="F:zinc ion binding"/>
    <property type="evidence" value="ECO:0007669"/>
    <property type="project" value="UniProtKB-KW"/>
</dbReference>
<gene>
    <name evidence="11" type="ORF">CYLTODRAFT_384389</name>
</gene>
<feature type="region of interest" description="Disordered" evidence="9">
    <location>
        <begin position="312"/>
        <end position="370"/>
    </location>
</feature>
<reference evidence="11 12" key="1">
    <citation type="journal article" date="2015" name="Fungal Genet. Biol.">
        <title>Evolution of novel wood decay mechanisms in Agaricales revealed by the genome sequences of Fistulina hepatica and Cylindrobasidium torrendii.</title>
        <authorList>
            <person name="Floudas D."/>
            <person name="Held B.W."/>
            <person name="Riley R."/>
            <person name="Nagy L.G."/>
            <person name="Koehler G."/>
            <person name="Ransdell A.S."/>
            <person name="Younus H."/>
            <person name="Chow J."/>
            <person name="Chiniquy J."/>
            <person name="Lipzen A."/>
            <person name="Tritt A."/>
            <person name="Sun H."/>
            <person name="Haridas S."/>
            <person name="LaButti K."/>
            <person name="Ohm R.A."/>
            <person name="Kues U."/>
            <person name="Blanchette R.A."/>
            <person name="Grigoriev I.V."/>
            <person name="Minto R.E."/>
            <person name="Hibbett D.S."/>
        </authorList>
    </citation>
    <scope>NUCLEOTIDE SEQUENCE [LARGE SCALE GENOMIC DNA]</scope>
    <source>
        <strain evidence="11 12">FP15055 ss-10</strain>
    </source>
</reference>
<protein>
    <recommendedName>
        <fullName evidence="10">C2H2-type domain-containing protein</fullName>
    </recommendedName>
</protein>
<dbReference type="PANTHER" id="PTHR46179:SF13">
    <property type="entry name" value="C2H2-TYPE DOMAIN-CONTAINING PROTEIN"/>
    <property type="match status" value="1"/>
</dbReference>
<evidence type="ECO:0000313" key="11">
    <source>
        <dbReference type="EMBL" id="KIY61735.1"/>
    </source>
</evidence>
<keyword evidence="12" id="KW-1185">Reference proteome</keyword>
<dbReference type="GO" id="GO:0005634">
    <property type="term" value="C:nucleus"/>
    <property type="evidence" value="ECO:0007669"/>
    <property type="project" value="UniProtKB-SubCell"/>
</dbReference>
<keyword evidence="3 8" id="KW-0863">Zinc-finger</keyword>
<proteinExistence type="predicted"/>
<dbReference type="OrthoDB" id="8117402at2759"/>
<feature type="compositionally biased region" description="Low complexity" evidence="9">
    <location>
        <begin position="317"/>
        <end position="347"/>
    </location>
</feature>
<dbReference type="InterPro" id="IPR036236">
    <property type="entry name" value="Znf_C2H2_sf"/>
</dbReference>
<dbReference type="Proteomes" id="UP000054007">
    <property type="component" value="Unassembled WGS sequence"/>
</dbReference>
<dbReference type="SUPFAM" id="SSF57667">
    <property type="entry name" value="beta-beta-alpha zinc fingers"/>
    <property type="match status" value="3"/>
</dbReference>
<comment type="subcellular location">
    <subcellularLocation>
        <location evidence="1">Nucleus</location>
    </subcellularLocation>
</comment>
<keyword evidence="4" id="KW-0862">Zinc</keyword>
<keyword evidence="6" id="KW-0804">Transcription</keyword>
<evidence type="ECO:0000256" key="6">
    <source>
        <dbReference type="ARBA" id="ARBA00023163"/>
    </source>
</evidence>
<feature type="domain" description="C2H2-type" evidence="10">
    <location>
        <begin position="40"/>
        <end position="69"/>
    </location>
</feature>
<name>A0A0D7AUS3_9AGAR</name>
<evidence type="ECO:0000313" key="12">
    <source>
        <dbReference type="Proteomes" id="UP000054007"/>
    </source>
</evidence>
<dbReference type="SMART" id="SM00355">
    <property type="entry name" value="ZnF_C2H2"/>
    <property type="match status" value="5"/>
</dbReference>
<evidence type="ECO:0000259" key="10">
    <source>
        <dbReference type="PROSITE" id="PS50157"/>
    </source>
</evidence>
<evidence type="ECO:0000256" key="4">
    <source>
        <dbReference type="ARBA" id="ARBA00022833"/>
    </source>
</evidence>
<evidence type="ECO:0000256" key="5">
    <source>
        <dbReference type="ARBA" id="ARBA00023015"/>
    </source>
</evidence>